<dbReference type="SUPFAM" id="SSF51556">
    <property type="entry name" value="Metallo-dependent hydrolases"/>
    <property type="match status" value="1"/>
</dbReference>
<dbReference type="Gene3D" id="3.20.20.140">
    <property type="entry name" value="Metal-dependent hydrolases"/>
    <property type="match status" value="1"/>
</dbReference>
<reference evidence="3 4" key="1">
    <citation type="journal article" date="2021" name="Elife">
        <title>Chloroplast acquisition without the gene transfer in kleptoplastic sea slugs, Plakobranchus ocellatus.</title>
        <authorList>
            <person name="Maeda T."/>
            <person name="Takahashi S."/>
            <person name="Yoshida T."/>
            <person name="Shimamura S."/>
            <person name="Takaki Y."/>
            <person name="Nagai Y."/>
            <person name="Toyoda A."/>
            <person name="Suzuki Y."/>
            <person name="Arimoto A."/>
            <person name="Ishii H."/>
            <person name="Satoh N."/>
            <person name="Nishiyama T."/>
            <person name="Hasebe M."/>
            <person name="Maruyama T."/>
            <person name="Minagawa J."/>
            <person name="Obokata J."/>
            <person name="Shigenobu S."/>
        </authorList>
    </citation>
    <scope>NUCLEOTIDE SEQUENCE [LARGE SCALE GENOMIC DNA]</scope>
</reference>
<evidence type="ECO:0000256" key="1">
    <source>
        <dbReference type="ARBA" id="ARBA00009275"/>
    </source>
</evidence>
<gene>
    <name evidence="3" type="ORF">PoB_000015300</name>
</gene>
<feature type="compositionally biased region" description="Basic and acidic residues" evidence="2">
    <location>
        <begin position="82"/>
        <end position="94"/>
    </location>
</feature>
<evidence type="ECO:0000313" key="4">
    <source>
        <dbReference type="Proteomes" id="UP000735302"/>
    </source>
</evidence>
<comment type="similarity">
    <text evidence="1">Belongs to the metallo-dependent hydrolases superfamily. TatD-type hydrolase family.</text>
</comment>
<comment type="caution">
    <text evidence="3">The sequence shown here is derived from an EMBL/GenBank/DDBJ whole genome shotgun (WGS) entry which is preliminary data.</text>
</comment>
<keyword evidence="3" id="KW-0540">Nuclease</keyword>
<feature type="region of interest" description="Disordered" evidence="2">
    <location>
        <begin position="203"/>
        <end position="245"/>
    </location>
</feature>
<dbReference type="PANTHER" id="PTHR46363:SF1">
    <property type="entry name" value="DEOXYRIBONUCLEASE TATDN2-RELATED"/>
    <property type="match status" value="1"/>
</dbReference>
<feature type="region of interest" description="Disordered" evidence="2">
    <location>
        <begin position="74"/>
        <end position="94"/>
    </location>
</feature>
<evidence type="ECO:0000313" key="3">
    <source>
        <dbReference type="EMBL" id="GFN73647.1"/>
    </source>
</evidence>
<feature type="region of interest" description="Disordered" evidence="2">
    <location>
        <begin position="151"/>
        <end position="185"/>
    </location>
</feature>
<keyword evidence="4" id="KW-1185">Reference proteome</keyword>
<dbReference type="EMBL" id="BLXT01000020">
    <property type="protein sequence ID" value="GFN73647.1"/>
    <property type="molecule type" value="Genomic_DNA"/>
</dbReference>
<dbReference type="PANTHER" id="PTHR46363">
    <property type="entry name" value="DEOXYRIBONUCLEASE TATDN2-RELATED"/>
    <property type="match status" value="1"/>
</dbReference>
<organism evidence="3 4">
    <name type="scientific">Plakobranchus ocellatus</name>
    <dbReference type="NCBI Taxonomy" id="259542"/>
    <lineage>
        <taxon>Eukaryota</taxon>
        <taxon>Metazoa</taxon>
        <taxon>Spiralia</taxon>
        <taxon>Lophotrochozoa</taxon>
        <taxon>Mollusca</taxon>
        <taxon>Gastropoda</taxon>
        <taxon>Heterobranchia</taxon>
        <taxon>Euthyneura</taxon>
        <taxon>Panpulmonata</taxon>
        <taxon>Sacoglossa</taxon>
        <taxon>Placobranchoidea</taxon>
        <taxon>Plakobranchidae</taxon>
        <taxon>Plakobranchus</taxon>
    </lineage>
</organism>
<dbReference type="Pfam" id="PF01026">
    <property type="entry name" value="TatD_DNase"/>
    <property type="match status" value="1"/>
</dbReference>
<keyword evidence="3" id="KW-0378">Hydrolase</keyword>
<dbReference type="InterPro" id="IPR001130">
    <property type="entry name" value="TatD-like"/>
</dbReference>
<evidence type="ECO:0000256" key="2">
    <source>
        <dbReference type="SAM" id="MobiDB-lite"/>
    </source>
</evidence>
<dbReference type="AlphaFoldDB" id="A0AAV3XT33"/>
<dbReference type="Proteomes" id="UP000735302">
    <property type="component" value="Unassembled WGS sequence"/>
</dbReference>
<accession>A0AAV3XT33</accession>
<sequence>MILESTGPSIIESLQITMQRDQPRVVVRKDATAESAEPATGAGARRRKIVSQCPIGDCTFIGDFHKAHFVQEHQPSAMQPEEADRHSASQEFQEKRKQALEHLRILLECDGLHSLVELACRGWTSPAQMLKNMQGFSQYMVWEIPSSESDWVGRRGRSEHDSQCHRDGNPERARGDAKGAGASTDAVVEDLDRYLSTAATITEEEAMEEGSASGQQTEGPMPSTSGSETYSTAVRKSPPKVARKDTGRKVLEALDGHFHPDRMMGKSAKISEMIQMPLRQAPDPQVRLSGGVAEYCDPTKYPHHILQTVDVLGFVAAIGVHPWHVLSRNAQQKEAFKILVRSPNTKALAQIGLDFTAKGIKKQEEVLQYLLRGFADTAKPVILRGRKGHEDEAYNRGLSLADAYLPREQPIQLHCFSGGADVVARWQRQFPNSYMSFSGLVDSFNEHQERGLQAVPANRLLLETDSPYPTPNSFIRGGLTNHIALARLGRRESSVLVQPPWRKHDLIRDPLLARLSPMYSQRQSRPGPVRLSRDRSGTVIKKTLARARTERSYRQTRPIGTSVDSRGLRKGTMQSSEAQPSAERAESSLELRPRKRAGLNASRAGQQHHTLKDRTEERDHRGSEPG</sequence>
<proteinExistence type="inferred from homology"/>
<feature type="compositionally biased region" description="Basic and acidic residues" evidence="2">
    <location>
        <begin position="583"/>
        <end position="592"/>
    </location>
</feature>
<feature type="compositionally biased region" description="Basic and acidic residues" evidence="2">
    <location>
        <begin position="610"/>
        <end position="626"/>
    </location>
</feature>
<dbReference type="InterPro" id="IPR032466">
    <property type="entry name" value="Metal_Hydrolase"/>
</dbReference>
<protein>
    <submittedName>
        <fullName evidence="3">3'-5' ssDNA/RNA exonuclease tatd</fullName>
    </submittedName>
</protein>
<feature type="region of interest" description="Disordered" evidence="2">
    <location>
        <begin position="517"/>
        <end position="626"/>
    </location>
</feature>
<name>A0AAV3XT33_9GAST</name>
<feature type="compositionally biased region" description="Polar residues" evidence="2">
    <location>
        <begin position="214"/>
        <end position="234"/>
    </location>
</feature>
<dbReference type="GO" id="GO:0004527">
    <property type="term" value="F:exonuclease activity"/>
    <property type="evidence" value="ECO:0007669"/>
    <property type="project" value="UniProtKB-KW"/>
</dbReference>
<keyword evidence="3" id="KW-0269">Exonuclease</keyword>
<feature type="compositionally biased region" description="Basic and acidic residues" evidence="2">
    <location>
        <begin position="151"/>
        <end position="177"/>
    </location>
</feature>